<evidence type="ECO:0000313" key="2">
    <source>
        <dbReference type="EMBL" id="KAK1666159.1"/>
    </source>
</evidence>
<feature type="compositionally biased region" description="Basic residues" evidence="1">
    <location>
        <begin position="88"/>
        <end position="100"/>
    </location>
</feature>
<feature type="compositionally biased region" description="Polar residues" evidence="1">
    <location>
        <begin position="57"/>
        <end position="66"/>
    </location>
</feature>
<feature type="region of interest" description="Disordered" evidence="1">
    <location>
        <begin position="81"/>
        <end position="129"/>
    </location>
</feature>
<feature type="compositionally biased region" description="Basic and acidic residues" evidence="1">
    <location>
        <begin position="165"/>
        <end position="175"/>
    </location>
</feature>
<keyword evidence="3" id="KW-1185">Reference proteome</keyword>
<dbReference type="EMBL" id="JAUUTY010000003">
    <property type="protein sequence ID" value="KAK1666159.1"/>
    <property type="molecule type" value="Genomic_DNA"/>
</dbReference>
<sequence>MWFVFLARRCAMAGLDGTAMAGGGTRTKVPARAKRGRAQVSRQPGYKRRRRSHTDRTTLLSPSTFSGAMSRTLQATWAKLSLAARPGSRGRRRRSARTHVGRRDEAPRRRGGKEGGDARGAGPRTRHETADGWYEAAEEAADEPVDGGPGPANINAAIEKRLADLTRVTKEHEATWRPPPIRRPPRQEGAARYASSPSSHPDALARAARPGGC</sequence>
<feature type="compositionally biased region" description="Basic and acidic residues" evidence="1">
    <location>
        <begin position="101"/>
        <end position="117"/>
    </location>
</feature>
<comment type="caution">
    <text evidence="2">The sequence shown here is derived from an EMBL/GenBank/DDBJ whole genome shotgun (WGS) entry which is preliminary data.</text>
</comment>
<reference evidence="2" key="1">
    <citation type="submission" date="2023-07" db="EMBL/GenBank/DDBJ databases">
        <title>A chromosome-level genome assembly of Lolium multiflorum.</title>
        <authorList>
            <person name="Chen Y."/>
            <person name="Copetti D."/>
            <person name="Kolliker R."/>
            <person name="Studer B."/>
        </authorList>
    </citation>
    <scope>NUCLEOTIDE SEQUENCE</scope>
    <source>
        <strain evidence="2">02402/16</strain>
        <tissue evidence="2">Leaf</tissue>
    </source>
</reference>
<gene>
    <name evidence="2" type="ORF">QYE76_054318</name>
</gene>
<name>A0AAD8WKV9_LOLMU</name>
<feature type="region of interest" description="Disordered" evidence="1">
    <location>
        <begin position="35"/>
        <end position="66"/>
    </location>
</feature>
<protein>
    <submittedName>
        <fullName evidence="2">Uncharacterized protein</fullName>
    </submittedName>
</protein>
<dbReference type="Proteomes" id="UP001231189">
    <property type="component" value="Unassembled WGS sequence"/>
</dbReference>
<evidence type="ECO:0000256" key="1">
    <source>
        <dbReference type="SAM" id="MobiDB-lite"/>
    </source>
</evidence>
<feature type="region of interest" description="Disordered" evidence="1">
    <location>
        <begin position="165"/>
        <end position="213"/>
    </location>
</feature>
<accession>A0AAD8WKV9</accession>
<proteinExistence type="predicted"/>
<evidence type="ECO:0000313" key="3">
    <source>
        <dbReference type="Proteomes" id="UP001231189"/>
    </source>
</evidence>
<organism evidence="2 3">
    <name type="scientific">Lolium multiflorum</name>
    <name type="common">Italian ryegrass</name>
    <name type="synonym">Lolium perenne subsp. multiflorum</name>
    <dbReference type="NCBI Taxonomy" id="4521"/>
    <lineage>
        <taxon>Eukaryota</taxon>
        <taxon>Viridiplantae</taxon>
        <taxon>Streptophyta</taxon>
        <taxon>Embryophyta</taxon>
        <taxon>Tracheophyta</taxon>
        <taxon>Spermatophyta</taxon>
        <taxon>Magnoliopsida</taxon>
        <taxon>Liliopsida</taxon>
        <taxon>Poales</taxon>
        <taxon>Poaceae</taxon>
        <taxon>BOP clade</taxon>
        <taxon>Pooideae</taxon>
        <taxon>Poodae</taxon>
        <taxon>Poeae</taxon>
        <taxon>Poeae Chloroplast Group 2 (Poeae type)</taxon>
        <taxon>Loliodinae</taxon>
        <taxon>Loliinae</taxon>
        <taxon>Lolium</taxon>
    </lineage>
</organism>
<dbReference type="AlphaFoldDB" id="A0AAD8WKV9"/>